<dbReference type="Pfam" id="PF04818">
    <property type="entry name" value="CID"/>
    <property type="match status" value="1"/>
</dbReference>
<dbReference type="Gene3D" id="1.25.40.90">
    <property type="match status" value="1"/>
</dbReference>
<evidence type="ECO:0000259" key="2">
    <source>
        <dbReference type="PROSITE" id="PS51391"/>
    </source>
</evidence>
<dbReference type="InterPro" id="IPR054127">
    <property type="entry name" value="Pcf11_C"/>
</dbReference>
<proteinExistence type="predicted"/>
<dbReference type="Proteomes" id="UP001437256">
    <property type="component" value="Unassembled WGS sequence"/>
</dbReference>
<dbReference type="PROSITE" id="PS51391">
    <property type="entry name" value="CID"/>
    <property type="match status" value="1"/>
</dbReference>
<dbReference type="CDD" id="cd16982">
    <property type="entry name" value="CID_Pcf11"/>
    <property type="match status" value="1"/>
</dbReference>
<dbReference type="Pfam" id="PF21936">
    <property type="entry name" value="Pcf11_C"/>
    <property type="match status" value="1"/>
</dbReference>
<reference evidence="3 4" key="1">
    <citation type="submission" date="2024-05" db="EMBL/GenBank/DDBJ databases">
        <title>A draft genome resource for the thread blight pathogen Marasmius tenuissimus strain MS-2.</title>
        <authorList>
            <person name="Yulfo-Soto G.E."/>
            <person name="Baruah I.K."/>
            <person name="Amoako-Attah I."/>
            <person name="Bukari Y."/>
            <person name="Meinhardt L.W."/>
            <person name="Bailey B.A."/>
            <person name="Cohen S.P."/>
        </authorList>
    </citation>
    <scope>NUCLEOTIDE SEQUENCE [LARGE SCALE GENOMIC DNA]</scope>
    <source>
        <strain evidence="3 4">MS-2</strain>
    </source>
</reference>
<dbReference type="InterPro" id="IPR045154">
    <property type="entry name" value="PCF11-like"/>
</dbReference>
<dbReference type="PANTHER" id="PTHR15921:SF3">
    <property type="entry name" value="PRE-MRNA CLEAVAGE COMPLEX 2 PROTEIN PCF11"/>
    <property type="match status" value="1"/>
</dbReference>
<feature type="compositionally biased region" description="Polar residues" evidence="1">
    <location>
        <begin position="580"/>
        <end position="594"/>
    </location>
</feature>
<feature type="region of interest" description="Disordered" evidence="1">
    <location>
        <begin position="563"/>
        <end position="627"/>
    </location>
</feature>
<accession>A0ABR3A2L9</accession>
<dbReference type="InterPro" id="IPR008942">
    <property type="entry name" value="ENTH_VHS"/>
</dbReference>
<dbReference type="InterPro" id="IPR047415">
    <property type="entry name" value="Pcf11_CID"/>
</dbReference>
<dbReference type="SMART" id="SM00582">
    <property type="entry name" value="RPR"/>
    <property type="match status" value="1"/>
</dbReference>
<dbReference type="EMBL" id="JBBXMP010000024">
    <property type="protein sequence ID" value="KAL0067591.1"/>
    <property type="molecule type" value="Genomic_DNA"/>
</dbReference>
<keyword evidence="4" id="KW-1185">Reference proteome</keyword>
<evidence type="ECO:0000313" key="4">
    <source>
        <dbReference type="Proteomes" id="UP001437256"/>
    </source>
</evidence>
<gene>
    <name evidence="3" type="primary">PCF11</name>
    <name evidence="3" type="ORF">AAF712_005306</name>
</gene>
<feature type="domain" description="CID" evidence="2">
    <location>
        <begin position="52"/>
        <end position="187"/>
    </location>
</feature>
<organism evidence="3 4">
    <name type="scientific">Marasmius tenuissimus</name>
    <dbReference type="NCBI Taxonomy" id="585030"/>
    <lineage>
        <taxon>Eukaryota</taxon>
        <taxon>Fungi</taxon>
        <taxon>Dikarya</taxon>
        <taxon>Basidiomycota</taxon>
        <taxon>Agaricomycotina</taxon>
        <taxon>Agaricomycetes</taxon>
        <taxon>Agaricomycetidae</taxon>
        <taxon>Agaricales</taxon>
        <taxon>Marasmiineae</taxon>
        <taxon>Marasmiaceae</taxon>
        <taxon>Marasmius</taxon>
    </lineage>
</organism>
<evidence type="ECO:0000256" key="1">
    <source>
        <dbReference type="SAM" id="MobiDB-lite"/>
    </source>
</evidence>
<name>A0ABR3A2L9_9AGAR</name>
<feature type="compositionally biased region" description="Low complexity" evidence="1">
    <location>
        <begin position="278"/>
        <end position="293"/>
    </location>
</feature>
<dbReference type="InterPro" id="IPR006569">
    <property type="entry name" value="CID_dom"/>
</dbReference>
<feature type="region of interest" description="Disordered" evidence="1">
    <location>
        <begin position="264"/>
        <end position="293"/>
    </location>
</feature>
<protein>
    <submittedName>
        <fullName evidence="3">mRNA 3' end processing factor</fullName>
    </submittedName>
</protein>
<comment type="caution">
    <text evidence="3">The sequence shown here is derived from an EMBL/GenBank/DDBJ whole genome shotgun (WGS) entry which is preliminary data.</text>
</comment>
<feature type="compositionally biased region" description="Pro residues" evidence="1">
    <location>
        <begin position="268"/>
        <end position="277"/>
    </location>
</feature>
<evidence type="ECO:0000313" key="3">
    <source>
        <dbReference type="EMBL" id="KAL0067591.1"/>
    </source>
</evidence>
<dbReference type="PANTHER" id="PTHR15921">
    <property type="entry name" value="PRE-MRNA CLEAVAGE COMPLEX II"/>
    <property type="match status" value="1"/>
</dbReference>
<dbReference type="SUPFAM" id="SSF48464">
    <property type="entry name" value="ENTH/VHS domain"/>
    <property type="match status" value="1"/>
</dbReference>
<sequence>MSLYPQPPQPFYSQQQQQYGASSSYSQMPPNTFHSYQYTPSAPVPPPVYYVDPATFRRDFSQRLAELTVNSRPIIQSLSMFAQDYVRFAEVIAQCLEAHIRRVPPWMKLPSFYLLDMISKNIYDPYARHFAGFVMPLFVETYQQVDESTRSKMVELVLTWRTGSPTGKELFGVPAQVSIERSIWGEGSNSSRFNSSGQVTKGQVLSELEFTLGQKERALQCNPADTVAQNHVAVLQQLRRLVEAGVSQEELVQILSQLRSLMRTATQPSPPPPPQHQPQPVAAPSWSAPATFTTPPPAIPSIPTVQSLSPPLKTELSTFSSMSVISPPVPAAGFADLLSSLLKSGVVSANGTPLGAGSTQTEEAVDYERETSRSYRGSILDHTVQLSTVGLTRSKPPMQSLLYDRLSLQCKQCGVRFLDTASGKKELEDHLDMHFRQNLKANQNIGRGHSRSWFIGVEDWIHDVSDIKGKSRANHRPLNPKAAAAAEAVKRDAELRSHFVVVPPGDESKTISCPVCKEILSPEFVEDDEEWVWKNAIKKDDRIYHATCHAEASSNTLVARLRTDVSSRSRSGTPERVFQPKQQTPPRGLSSSPESKLAGIKRKVDDNDTLSEPEGTPRLKKMALAPS</sequence>